<dbReference type="Pfam" id="PF02519">
    <property type="entry name" value="Auxin_inducible"/>
    <property type="match status" value="1"/>
</dbReference>
<organism evidence="2 3">
    <name type="scientific">Parasponia andersonii</name>
    <name type="common">Sponia andersonii</name>
    <dbReference type="NCBI Taxonomy" id="3476"/>
    <lineage>
        <taxon>Eukaryota</taxon>
        <taxon>Viridiplantae</taxon>
        <taxon>Streptophyta</taxon>
        <taxon>Embryophyta</taxon>
        <taxon>Tracheophyta</taxon>
        <taxon>Spermatophyta</taxon>
        <taxon>Magnoliopsida</taxon>
        <taxon>eudicotyledons</taxon>
        <taxon>Gunneridae</taxon>
        <taxon>Pentapetalae</taxon>
        <taxon>rosids</taxon>
        <taxon>fabids</taxon>
        <taxon>Rosales</taxon>
        <taxon>Cannabaceae</taxon>
        <taxon>Parasponia</taxon>
    </lineage>
</organism>
<keyword evidence="3" id="KW-1185">Reference proteome</keyword>
<dbReference type="PANTHER" id="PTHR31929">
    <property type="entry name" value="SAUR-LIKE AUXIN-RESPONSIVE PROTEIN FAMILY-RELATED"/>
    <property type="match status" value="1"/>
</dbReference>
<comment type="caution">
    <text evidence="2">The sequence shown here is derived from an EMBL/GenBank/DDBJ whole genome shotgun (WGS) entry which is preliminary data.</text>
</comment>
<dbReference type="InterPro" id="IPR003676">
    <property type="entry name" value="SAUR_fam"/>
</dbReference>
<evidence type="ECO:0000313" key="2">
    <source>
        <dbReference type="EMBL" id="PON39099.1"/>
    </source>
</evidence>
<comment type="similarity">
    <text evidence="1">Belongs to the ARG7 family.</text>
</comment>
<protein>
    <submittedName>
        <fullName evidence="2">Small auxin-up RNA</fullName>
    </submittedName>
</protein>
<gene>
    <name evidence="2" type="ORF">PanWU01x14_307370</name>
</gene>
<dbReference type="EMBL" id="JXTB01000475">
    <property type="protein sequence ID" value="PON39099.1"/>
    <property type="molecule type" value="Genomic_DNA"/>
</dbReference>
<proteinExistence type="inferred from homology"/>
<sequence>MGFHFPSMVHVNQLIKRPFSNTNDVPKGIWQFMLKMMRIERFVIPVSYLNQSSFKELLSQAEEEFRFDYPIGPLTISLEKIRLSILFLT</sequence>
<reference evidence="3" key="1">
    <citation type="submission" date="2016-06" db="EMBL/GenBank/DDBJ databases">
        <title>Parallel loss of symbiosis genes in relatives of nitrogen-fixing non-legume Parasponia.</title>
        <authorList>
            <person name="Van Velzen R."/>
            <person name="Holmer R."/>
            <person name="Bu F."/>
            <person name="Rutten L."/>
            <person name="Van Zeijl A."/>
            <person name="Liu W."/>
            <person name="Santuari L."/>
            <person name="Cao Q."/>
            <person name="Sharma T."/>
            <person name="Shen D."/>
            <person name="Roswanjaya Y."/>
            <person name="Wardhani T."/>
            <person name="Kalhor M.S."/>
            <person name="Jansen J."/>
            <person name="Van den Hoogen J."/>
            <person name="Gungor B."/>
            <person name="Hartog M."/>
            <person name="Hontelez J."/>
            <person name="Verver J."/>
            <person name="Yang W.-C."/>
            <person name="Schijlen E."/>
            <person name="Repin R."/>
            <person name="Schilthuizen M."/>
            <person name="Schranz E."/>
            <person name="Heidstra R."/>
            <person name="Miyata K."/>
            <person name="Fedorova E."/>
            <person name="Kohlen W."/>
            <person name="Bisseling T."/>
            <person name="Smit S."/>
            <person name="Geurts R."/>
        </authorList>
    </citation>
    <scope>NUCLEOTIDE SEQUENCE [LARGE SCALE GENOMIC DNA]</scope>
    <source>
        <strain evidence="3">cv. WU1-14</strain>
    </source>
</reference>
<dbReference type="OrthoDB" id="625231at2759"/>
<dbReference type="STRING" id="3476.A0A2P5ARC2"/>
<dbReference type="Proteomes" id="UP000237105">
    <property type="component" value="Unassembled WGS sequence"/>
</dbReference>
<accession>A0A2P5ARC2</accession>
<evidence type="ECO:0000313" key="3">
    <source>
        <dbReference type="Proteomes" id="UP000237105"/>
    </source>
</evidence>
<dbReference type="GO" id="GO:0009733">
    <property type="term" value="P:response to auxin"/>
    <property type="evidence" value="ECO:0007669"/>
    <property type="project" value="InterPro"/>
</dbReference>
<name>A0A2P5ARC2_PARAD</name>
<evidence type="ECO:0000256" key="1">
    <source>
        <dbReference type="ARBA" id="ARBA00006974"/>
    </source>
</evidence>
<dbReference type="AlphaFoldDB" id="A0A2P5ARC2"/>